<dbReference type="Proteomes" id="UP000266385">
    <property type="component" value="Unassembled WGS sequence"/>
</dbReference>
<dbReference type="PIRSF" id="PIRSF028069">
    <property type="entry name" value="UCP028069"/>
    <property type="match status" value="1"/>
</dbReference>
<evidence type="ECO:0000256" key="1">
    <source>
        <dbReference type="SAM" id="Coils"/>
    </source>
</evidence>
<dbReference type="InterPro" id="IPR016866">
    <property type="entry name" value="UCP028069"/>
</dbReference>
<keyword evidence="1" id="KW-0175">Coiled coil</keyword>
<dbReference type="OrthoDB" id="5880116at2"/>
<keyword evidence="2" id="KW-0732">Signal</keyword>
<dbReference type="EMBL" id="QWFX01000012">
    <property type="protein sequence ID" value="RIJ29345.1"/>
    <property type="molecule type" value="Genomic_DNA"/>
</dbReference>
<organism evidence="3 4">
    <name type="scientific">Henriciella mobilis</name>
    <dbReference type="NCBI Taxonomy" id="2305467"/>
    <lineage>
        <taxon>Bacteria</taxon>
        <taxon>Pseudomonadati</taxon>
        <taxon>Pseudomonadota</taxon>
        <taxon>Alphaproteobacteria</taxon>
        <taxon>Hyphomonadales</taxon>
        <taxon>Hyphomonadaceae</taxon>
        <taxon>Henriciella</taxon>
    </lineage>
</organism>
<dbReference type="Pfam" id="PF11932">
    <property type="entry name" value="DUF3450"/>
    <property type="match status" value="1"/>
</dbReference>
<feature type="chain" id="PRO_5017299691" evidence="2">
    <location>
        <begin position="27"/>
        <end position="260"/>
    </location>
</feature>
<proteinExistence type="predicted"/>
<protein>
    <submittedName>
        <fullName evidence="3">DUF3450 domain-containing protein</fullName>
    </submittedName>
</protein>
<feature type="signal peptide" evidence="2">
    <location>
        <begin position="1"/>
        <end position="26"/>
    </location>
</feature>
<comment type="caution">
    <text evidence="3">The sequence shown here is derived from an EMBL/GenBank/DDBJ whole genome shotgun (WGS) entry which is preliminary data.</text>
</comment>
<dbReference type="AlphaFoldDB" id="A0A399RHN7"/>
<sequence>MKKVLTPARGAIAAALVAGLAMPAVAQSQLRQALDIGEDATRKAEQVQERINQLDDQRSDMVAEFRTLLQRTQAAQLYARQQEKVVESQRRELESLQGQLERVDEITAQTTPMLIDMVSDLEAFVSADLPFKLEDRQNRIDTLRAAMENPQVPIVEQYRLIIEAYKSEMEYGRTIQTWPEVIDIDGSPVMVDMFLYGRVALVYLSPDRRYAARYDRAQGAWVPVENRFKENIAKAIKVAKGTTTPSVLYAPATRLSVTAP</sequence>
<dbReference type="RefSeq" id="WP_119376365.1">
    <property type="nucleotide sequence ID" value="NZ_QWFX01000012.1"/>
</dbReference>
<feature type="coiled-coil region" evidence="1">
    <location>
        <begin position="37"/>
        <end position="106"/>
    </location>
</feature>
<reference evidence="3 4" key="1">
    <citation type="submission" date="2018-08" db="EMBL/GenBank/DDBJ databases">
        <title>Henriciella mobilis sp. nov., isolated from seawater.</title>
        <authorList>
            <person name="Cheng H."/>
            <person name="Wu Y.-H."/>
            <person name="Xu X.-W."/>
            <person name="Guo L.-L."/>
        </authorList>
    </citation>
    <scope>NUCLEOTIDE SEQUENCE [LARGE SCALE GENOMIC DNA]</scope>
    <source>
        <strain evidence="3 4">JN25</strain>
    </source>
</reference>
<accession>A0A399RHN7</accession>
<name>A0A399RHN7_9PROT</name>
<gene>
    <name evidence="3" type="ORF">D1223_10395</name>
</gene>
<keyword evidence="4" id="KW-1185">Reference proteome</keyword>
<evidence type="ECO:0000256" key="2">
    <source>
        <dbReference type="SAM" id="SignalP"/>
    </source>
</evidence>
<evidence type="ECO:0000313" key="3">
    <source>
        <dbReference type="EMBL" id="RIJ29345.1"/>
    </source>
</evidence>
<evidence type="ECO:0000313" key="4">
    <source>
        <dbReference type="Proteomes" id="UP000266385"/>
    </source>
</evidence>